<proteinExistence type="predicted"/>
<organism evidence="2">
    <name type="scientific">Dolosigranulum savutiense</name>
    <dbReference type="NCBI Taxonomy" id="3110288"/>
    <lineage>
        <taxon>Bacteria</taxon>
        <taxon>Bacillati</taxon>
        <taxon>Bacillota</taxon>
        <taxon>Bacilli</taxon>
        <taxon>Lactobacillales</taxon>
        <taxon>Carnobacteriaceae</taxon>
        <taxon>Dolosigranulum</taxon>
    </lineage>
</organism>
<dbReference type="RefSeq" id="WP_347300832.1">
    <property type="nucleotide sequence ID" value="NZ_CP142433.1"/>
</dbReference>
<dbReference type="KEGG" id="dst:VUQ06_01840"/>
<dbReference type="EMBL" id="CP142433">
    <property type="protein sequence ID" value="XBC46585.1"/>
    <property type="molecule type" value="Genomic_DNA"/>
</dbReference>
<sequence length="114" mass="13229">MLIRRYTITEKSLEKAKQLLKSYDIDDKTTQFGTDIVTMRVLLDEFNNHNQQIVGNSKGLKKQSLVSALFEAIEHYINENRAAPLIRSGNIIMPSKRGMNYLRRFTEGRDNDHD</sequence>
<name>A0AB74U171_9LACT</name>
<accession>A0AB74U171</accession>
<dbReference type="AlphaFoldDB" id="A0AB74U171"/>
<reference evidence="2" key="1">
    <citation type="submission" date="2023-12" db="EMBL/GenBank/DDBJ databases">
        <title>Dolosigranulum savutii sp. nov. isolated from human upper respiratory samples collected in Botswana.</title>
        <authorList>
            <person name="Kelly M.S."/>
        </authorList>
    </citation>
    <scope>NUCLEOTIDE SEQUENCE</scope>
    <source>
        <strain evidence="2">MSK294</strain>
        <strain evidence="1">MSK433</strain>
    </source>
</reference>
<evidence type="ECO:0000313" key="1">
    <source>
        <dbReference type="EMBL" id="XBC46585.1"/>
    </source>
</evidence>
<evidence type="ECO:0000313" key="2">
    <source>
        <dbReference type="EMBL" id="XBC49989.1"/>
    </source>
</evidence>
<dbReference type="EMBL" id="CP142435">
    <property type="protein sequence ID" value="XBC49989.1"/>
    <property type="molecule type" value="Genomic_DNA"/>
</dbReference>
<protein>
    <submittedName>
        <fullName evidence="2">Uncharacterized protein</fullName>
    </submittedName>
</protein>
<gene>
    <name evidence="2" type="ORF">VUQ06_01840</name>
    <name evidence="1" type="ORF">VUQ08_02930</name>
</gene>